<protein>
    <submittedName>
        <fullName evidence="2">Uncharacterized protein</fullName>
    </submittedName>
</protein>
<organism evidence="1 2">
    <name type="scientific">Romanomermis culicivorax</name>
    <name type="common">Nematode worm</name>
    <dbReference type="NCBI Taxonomy" id="13658"/>
    <lineage>
        <taxon>Eukaryota</taxon>
        <taxon>Metazoa</taxon>
        <taxon>Ecdysozoa</taxon>
        <taxon>Nematoda</taxon>
        <taxon>Enoplea</taxon>
        <taxon>Dorylaimia</taxon>
        <taxon>Mermithida</taxon>
        <taxon>Mermithoidea</taxon>
        <taxon>Mermithidae</taxon>
        <taxon>Romanomermis</taxon>
    </lineage>
</organism>
<dbReference type="Proteomes" id="UP000887565">
    <property type="component" value="Unplaced"/>
</dbReference>
<dbReference type="WBParaSite" id="nRc.2.0.1.t35750-RA">
    <property type="protein sequence ID" value="nRc.2.0.1.t35750-RA"/>
    <property type="gene ID" value="nRc.2.0.1.g35750"/>
</dbReference>
<evidence type="ECO:0000313" key="1">
    <source>
        <dbReference type="Proteomes" id="UP000887565"/>
    </source>
</evidence>
<evidence type="ECO:0000313" key="2">
    <source>
        <dbReference type="WBParaSite" id="nRc.2.0.1.t35750-RA"/>
    </source>
</evidence>
<name>A0A915KBK3_ROMCU</name>
<sequence>MPRWGRKQKNMLAWIVAMLEKEVVKIFENLDRILLTGRATFAETFFVIKKRIISLPPNMLAMCNKFLPS</sequence>
<proteinExistence type="predicted"/>
<keyword evidence="1" id="KW-1185">Reference proteome</keyword>
<reference evidence="2" key="1">
    <citation type="submission" date="2022-11" db="UniProtKB">
        <authorList>
            <consortium name="WormBaseParasite"/>
        </authorList>
    </citation>
    <scope>IDENTIFICATION</scope>
</reference>
<dbReference type="AlphaFoldDB" id="A0A915KBK3"/>
<accession>A0A915KBK3</accession>